<dbReference type="SUPFAM" id="SSF57716">
    <property type="entry name" value="Glucocorticoid receptor-like (DNA-binding domain)"/>
    <property type="match status" value="1"/>
</dbReference>
<evidence type="ECO:0000313" key="10">
    <source>
        <dbReference type="EMBL" id="CAF1141056.1"/>
    </source>
</evidence>
<dbReference type="EMBL" id="CAJOBD010001829">
    <property type="protein sequence ID" value="CAF3834804.1"/>
    <property type="molecule type" value="Genomic_DNA"/>
</dbReference>
<dbReference type="Gene3D" id="3.30.50.10">
    <property type="entry name" value="Erythroid Transcription Factor GATA-1, subunit A"/>
    <property type="match status" value="1"/>
</dbReference>
<evidence type="ECO:0000313" key="12">
    <source>
        <dbReference type="Proteomes" id="UP000663864"/>
    </source>
</evidence>
<dbReference type="PROSITE" id="PS00031">
    <property type="entry name" value="NUCLEAR_REC_DBD_1"/>
    <property type="match status" value="1"/>
</dbReference>
<evidence type="ECO:0000259" key="9">
    <source>
        <dbReference type="PROSITE" id="PS51030"/>
    </source>
</evidence>
<dbReference type="Proteomes" id="UP000663836">
    <property type="component" value="Unassembled WGS sequence"/>
</dbReference>
<organism evidence="10 12">
    <name type="scientific">Rotaria sordida</name>
    <dbReference type="NCBI Taxonomy" id="392033"/>
    <lineage>
        <taxon>Eukaryota</taxon>
        <taxon>Metazoa</taxon>
        <taxon>Spiralia</taxon>
        <taxon>Gnathifera</taxon>
        <taxon>Rotifera</taxon>
        <taxon>Eurotatoria</taxon>
        <taxon>Bdelloidea</taxon>
        <taxon>Philodinida</taxon>
        <taxon>Philodinidae</taxon>
        <taxon>Rotaria</taxon>
    </lineage>
</organism>
<dbReference type="InterPro" id="IPR013088">
    <property type="entry name" value="Znf_NHR/GATA"/>
</dbReference>
<dbReference type="EMBL" id="CAJNOT010001077">
    <property type="protein sequence ID" value="CAF1141056.1"/>
    <property type="molecule type" value="Genomic_DNA"/>
</dbReference>
<keyword evidence="4" id="KW-0805">Transcription regulation</keyword>
<keyword evidence="5" id="KW-0238">DNA-binding</keyword>
<feature type="domain" description="Nuclear receptor" evidence="9">
    <location>
        <begin position="20"/>
        <end position="96"/>
    </location>
</feature>
<evidence type="ECO:0000256" key="5">
    <source>
        <dbReference type="ARBA" id="ARBA00023125"/>
    </source>
</evidence>
<dbReference type="GO" id="GO:0000122">
    <property type="term" value="P:negative regulation of transcription by RNA polymerase II"/>
    <property type="evidence" value="ECO:0007669"/>
    <property type="project" value="TreeGrafter"/>
</dbReference>
<dbReference type="Gene3D" id="1.10.565.10">
    <property type="entry name" value="Retinoid X Receptor"/>
    <property type="match status" value="1"/>
</dbReference>
<dbReference type="AlphaFoldDB" id="A0A814S0Z8"/>
<keyword evidence="6" id="KW-0804">Transcription</keyword>
<sequence>MEKSSLNNFTGKKRQSSIFSSECKICGVPATYLYYGVISCHPCKMFFKRNAQRGMEILKCGFDNDCEINVNTRHVCSYCRLMKCLQCGMKIEKIRSSRPKPNKTNRGRNVMTNLVETTSRTLVRFNEPEQLPTVNLLRSDQSTLTIDQWNLISNLSHCYDEYSGLSIGEHYIRKQNTLPLKLRFKAASLINLYQMMLEGGPLLYKNNRDFLSLSVNDRSILLRNTIRYAAGLSANFIVYQVRLMNYSAYYDAIGILSHPALIPVMKRMSKQLDFDLIVMKLFLAILPFSTIGYTVYSNSSPENLSDIKEILHIQDSYVELLWRYLLYKYNYEQAVKLFSNLIRPVFAIHAIIHKTLDIDWITDTIDSLVQQTDQTLTITD</sequence>
<evidence type="ECO:0000313" key="11">
    <source>
        <dbReference type="EMBL" id="CAF3834804.1"/>
    </source>
</evidence>
<dbReference type="Proteomes" id="UP000663864">
    <property type="component" value="Unassembled WGS sequence"/>
</dbReference>
<evidence type="ECO:0000256" key="2">
    <source>
        <dbReference type="ARBA" id="ARBA00022771"/>
    </source>
</evidence>
<keyword evidence="8" id="KW-0539">Nucleus</keyword>
<dbReference type="PRINTS" id="PR00047">
    <property type="entry name" value="STROIDFINGER"/>
</dbReference>
<keyword evidence="1" id="KW-0479">Metal-binding</keyword>
<protein>
    <recommendedName>
        <fullName evidence="9">Nuclear receptor domain-containing protein</fullName>
    </recommendedName>
</protein>
<evidence type="ECO:0000256" key="4">
    <source>
        <dbReference type="ARBA" id="ARBA00023015"/>
    </source>
</evidence>
<reference evidence="10" key="1">
    <citation type="submission" date="2021-02" db="EMBL/GenBank/DDBJ databases">
        <authorList>
            <person name="Nowell W R."/>
        </authorList>
    </citation>
    <scope>NUCLEOTIDE SEQUENCE</scope>
</reference>
<keyword evidence="2" id="KW-0863">Zinc-finger</keyword>
<dbReference type="GO" id="GO:0045944">
    <property type="term" value="P:positive regulation of transcription by RNA polymerase II"/>
    <property type="evidence" value="ECO:0007669"/>
    <property type="project" value="TreeGrafter"/>
</dbReference>
<evidence type="ECO:0000256" key="8">
    <source>
        <dbReference type="ARBA" id="ARBA00023242"/>
    </source>
</evidence>
<dbReference type="SUPFAM" id="SSF48508">
    <property type="entry name" value="Nuclear receptor ligand-binding domain"/>
    <property type="match status" value="1"/>
</dbReference>
<dbReference type="CDD" id="cd06916">
    <property type="entry name" value="NR_DBD_like"/>
    <property type="match status" value="1"/>
</dbReference>
<proteinExistence type="predicted"/>
<evidence type="ECO:0000256" key="3">
    <source>
        <dbReference type="ARBA" id="ARBA00022833"/>
    </source>
</evidence>
<dbReference type="GO" id="GO:0000978">
    <property type="term" value="F:RNA polymerase II cis-regulatory region sequence-specific DNA binding"/>
    <property type="evidence" value="ECO:0007669"/>
    <property type="project" value="TreeGrafter"/>
</dbReference>
<evidence type="ECO:0000256" key="1">
    <source>
        <dbReference type="ARBA" id="ARBA00022723"/>
    </source>
</evidence>
<dbReference type="InterPro" id="IPR050234">
    <property type="entry name" value="Nuclear_hormone_rcpt_NR1"/>
</dbReference>
<dbReference type="GO" id="GO:0004879">
    <property type="term" value="F:nuclear receptor activity"/>
    <property type="evidence" value="ECO:0007669"/>
    <property type="project" value="TreeGrafter"/>
</dbReference>
<dbReference type="SMART" id="SM00399">
    <property type="entry name" value="ZnF_C4"/>
    <property type="match status" value="1"/>
</dbReference>
<dbReference type="InterPro" id="IPR035500">
    <property type="entry name" value="NHR-like_dom_sf"/>
</dbReference>
<evidence type="ECO:0000256" key="6">
    <source>
        <dbReference type="ARBA" id="ARBA00023163"/>
    </source>
</evidence>
<dbReference type="PANTHER" id="PTHR24082:SF283">
    <property type="entry name" value="NUCLEAR HORMONE RECEPTOR HR96"/>
    <property type="match status" value="1"/>
</dbReference>
<dbReference type="InterPro" id="IPR001628">
    <property type="entry name" value="Znf_hrmn_rcpt"/>
</dbReference>
<gene>
    <name evidence="11" type="ORF">JBS370_LOCUS17283</name>
    <name evidence="10" type="ORF">ZHD862_LOCUS19647</name>
</gene>
<dbReference type="PANTHER" id="PTHR24082">
    <property type="entry name" value="NUCLEAR HORMONE RECEPTOR"/>
    <property type="match status" value="1"/>
</dbReference>
<name>A0A814S0Z8_9BILA</name>
<dbReference type="GO" id="GO:0008270">
    <property type="term" value="F:zinc ion binding"/>
    <property type="evidence" value="ECO:0007669"/>
    <property type="project" value="UniProtKB-KW"/>
</dbReference>
<dbReference type="PROSITE" id="PS51030">
    <property type="entry name" value="NUCLEAR_REC_DBD_2"/>
    <property type="match status" value="1"/>
</dbReference>
<dbReference type="GO" id="GO:0030154">
    <property type="term" value="P:cell differentiation"/>
    <property type="evidence" value="ECO:0007669"/>
    <property type="project" value="TreeGrafter"/>
</dbReference>
<keyword evidence="7" id="KW-0675">Receptor</keyword>
<comment type="caution">
    <text evidence="10">The sequence shown here is derived from an EMBL/GenBank/DDBJ whole genome shotgun (WGS) entry which is preliminary data.</text>
</comment>
<evidence type="ECO:0000256" key="7">
    <source>
        <dbReference type="ARBA" id="ARBA00023170"/>
    </source>
</evidence>
<dbReference type="Pfam" id="PF00105">
    <property type="entry name" value="zf-C4"/>
    <property type="match status" value="1"/>
</dbReference>
<accession>A0A814S0Z8</accession>
<keyword evidence="3" id="KW-0862">Zinc</keyword>